<evidence type="ECO:0000313" key="7">
    <source>
        <dbReference type="EMBL" id="OOQ84402.1"/>
    </source>
</evidence>
<dbReference type="Proteomes" id="UP000190744">
    <property type="component" value="Unassembled WGS sequence"/>
</dbReference>
<dbReference type="PANTHER" id="PTHR15549:SF6">
    <property type="entry name" value="MID2 DOMAIN-CONTAINING PROTEIN"/>
    <property type="match status" value="1"/>
</dbReference>
<proteinExistence type="predicted"/>
<reference evidence="8" key="1">
    <citation type="submission" date="2015-09" db="EMBL/GenBank/DDBJ databases">
        <authorList>
            <person name="Fill T.P."/>
            <person name="Baretta J.F."/>
            <person name="de Almeida L.G."/>
            <person name="Rocha M."/>
            <person name="de Souza D.H."/>
            <person name="Malavazi I."/>
            <person name="Cerdeira L.T."/>
            <person name="Hong H."/>
            <person name="Samborskyy M."/>
            <person name="de Vasconcelos A.T."/>
            <person name="Leadlay P."/>
            <person name="Rodrigues-Filho E."/>
        </authorList>
    </citation>
    <scope>NUCLEOTIDE SEQUENCE [LARGE SCALE GENOMIC DNA]</scope>
    <source>
        <strain evidence="8">LaBioMMi 136</strain>
    </source>
</reference>
<dbReference type="GO" id="GO:0071944">
    <property type="term" value="C:cell periphery"/>
    <property type="evidence" value="ECO:0007669"/>
    <property type="project" value="UniProtKB-ARBA"/>
</dbReference>
<feature type="compositionally biased region" description="Low complexity" evidence="5">
    <location>
        <begin position="81"/>
        <end position="99"/>
    </location>
</feature>
<protein>
    <recommendedName>
        <fullName evidence="9">Mid2 domain-containing protein</fullName>
    </recommendedName>
</protein>
<accession>A0A1S9RFU1</accession>
<feature type="compositionally biased region" description="Low complexity" evidence="5">
    <location>
        <begin position="12"/>
        <end position="22"/>
    </location>
</feature>
<comment type="subcellular location">
    <subcellularLocation>
        <location evidence="1">Membrane</location>
        <topology evidence="1">Single-pass membrane protein</topology>
    </subcellularLocation>
</comment>
<keyword evidence="2 6" id="KW-0812">Transmembrane</keyword>
<feature type="region of interest" description="Disordered" evidence="5">
    <location>
        <begin position="141"/>
        <end position="183"/>
    </location>
</feature>
<dbReference type="AlphaFoldDB" id="A0A1S9RFU1"/>
<sequence length="183" mass="19153">MSAPETESIVPTTESLPTETTSSATLTSLLAAITESIVPTTESLPTETTSSSSTVVIVSQTVIDANTSAISTSRITLPSPTSRSTYNASTTSSTSSQAKSAGLSVGASVGTGIGVALGVLLLALAAFLLYRYKWKRRTFGQEDNGRNNVLPELPELGTDGQKHELAGDTPKNTQTQWHAHELE</sequence>
<evidence type="ECO:0000256" key="3">
    <source>
        <dbReference type="ARBA" id="ARBA00022989"/>
    </source>
</evidence>
<feature type="region of interest" description="Disordered" evidence="5">
    <location>
        <begin position="74"/>
        <end position="99"/>
    </location>
</feature>
<dbReference type="InterPro" id="IPR051694">
    <property type="entry name" value="Immunoregulatory_rcpt-like"/>
</dbReference>
<evidence type="ECO:0000313" key="8">
    <source>
        <dbReference type="Proteomes" id="UP000190744"/>
    </source>
</evidence>
<evidence type="ECO:0000256" key="5">
    <source>
        <dbReference type="SAM" id="MobiDB-lite"/>
    </source>
</evidence>
<evidence type="ECO:0000256" key="4">
    <source>
        <dbReference type="ARBA" id="ARBA00023136"/>
    </source>
</evidence>
<comment type="caution">
    <text evidence="7">The sequence shown here is derived from an EMBL/GenBank/DDBJ whole genome shotgun (WGS) entry which is preliminary data.</text>
</comment>
<keyword evidence="4 6" id="KW-0472">Membrane</keyword>
<name>A0A1S9RFU1_PENBI</name>
<evidence type="ECO:0000256" key="2">
    <source>
        <dbReference type="ARBA" id="ARBA00022692"/>
    </source>
</evidence>
<evidence type="ECO:0000256" key="1">
    <source>
        <dbReference type="ARBA" id="ARBA00004167"/>
    </source>
</evidence>
<evidence type="ECO:0008006" key="9">
    <source>
        <dbReference type="Google" id="ProtNLM"/>
    </source>
</evidence>
<dbReference type="EMBL" id="LJBN01000181">
    <property type="protein sequence ID" value="OOQ84402.1"/>
    <property type="molecule type" value="Genomic_DNA"/>
</dbReference>
<gene>
    <name evidence="7" type="ORF">PEBR_30367</name>
</gene>
<dbReference type="PANTHER" id="PTHR15549">
    <property type="entry name" value="PAIRED IMMUNOGLOBULIN-LIKE TYPE 2 RECEPTOR"/>
    <property type="match status" value="1"/>
</dbReference>
<evidence type="ECO:0000256" key="6">
    <source>
        <dbReference type="SAM" id="Phobius"/>
    </source>
</evidence>
<organism evidence="7 8">
    <name type="scientific">Penicillium brasilianum</name>
    <dbReference type="NCBI Taxonomy" id="104259"/>
    <lineage>
        <taxon>Eukaryota</taxon>
        <taxon>Fungi</taxon>
        <taxon>Dikarya</taxon>
        <taxon>Ascomycota</taxon>
        <taxon>Pezizomycotina</taxon>
        <taxon>Eurotiomycetes</taxon>
        <taxon>Eurotiomycetidae</taxon>
        <taxon>Eurotiales</taxon>
        <taxon>Aspergillaceae</taxon>
        <taxon>Penicillium</taxon>
    </lineage>
</organism>
<feature type="transmembrane region" description="Helical" evidence="6">
    <location>
        <begin position="109"/>
        <end position="130"/>
    </location>
</feature>
<keyword evidence="3 6" id="KW-1133">Transmembrane helix</keyword>
<dbReference type="GO" id="GO:0016020">
    <property type="term" value="C:membrane"/>
    <property type="evidence" value="ECO:0007669"/>
    <property type="project" value="UniProtKB-SubCell"/>
</dbReference>
<feature type="region of interest" description="Disordered" evidence="5">
    <location>
        <begin position="1"/>
        <end position="22"/>
    </location>
</feature>